<evidence type="ECO:0000256" key="2">
    <source>
        <dbReference type="ARBA" id="ARBA00022692"/>
    </source>
</evidence>
<accession>W4QX89</accession>
<evidence type="ECO:0000256" key="3">
    <source>
        <dbReference type="ARBA" id="ARBA00022989"/>
    </source>
</evidence>
<dbReference type="RefSeq" id="WP_035666547.1">
    <property type="nucleotide sequence ID" value="NZ_BAUV01000036.1"/>
</dbReference>
<name>W4QX89_HALA3</name>
<proteinExistence type="predicted"/>
<evidence type="ECO:0000256" key="1">
    <source>
        <dbReference type="ARBA" id="ARBA00022475"/>
    </source>
</evidence>
<protein>
    <recommendedName>
        <fullName evidence="8">Manganese efflux pump MntP</fullName>
    </recommendedName>
</protein>
<feature type="transmembrane region" description="Helical" evidence="5">
    <location>
        <begin position="61"/>
        <end position="83"/>
    </location>
</feature>
<feature type="transmembrane region" description="Helical" evidence="5">
    <location>
        <begin position="152"/>
        <end position="170"/>
    </location>
</feature>
<dbReference type="Proteomes" id="UP000018896">
    <property type="component" value="Unassembled WGS sequence"/>
</dbReference>
<reference evidence="6 7" key="1">
    <citation type="journal article" date="2014" name="Genome Announc.">
        <title>Draft Genome Sequences of Three Alkaliphilic Bacillus Strains, Bacillus wakoensis JCM 9140T, Bacillus akibai JCM 9157T, and Bacillus hemicellulosilyticus JCM 9152T.</title>
        <authorList>
            <person name="Yuki M."/>
            <person name="Oshima K."/>
            <person name="Suda W."/>
            <person name="Oshida Y."/>
            <person name="Kitamura K."/>
            <person name="Iida T."/>
            <person name="Hattori M."/>
            <person name="Ohkuma M."/>
        </authorList>
    </citation>
    <scope>NUCLEOTIDE SEQUENCE [LARGE SCALE GENOMIC DNA]</scope>
    <source>
        <strain evidence="6 7">JCM 9157</strain>
    </source>
</reference>
<evidence type="ECO:0000313" key="6">
    <source>
        <dbReference type="EMBL" id="GAE36512.1"/>
    </source>
</evidence>
<dbReference type="eggNOG" id="COG1971">
    <property type="taxonomic scope" value="Bacteria"/>
</dbReference>
<feature type="transmembrane region" description="Helical" evidence="5">
    <location>
        <begin position="34"/>
        <end position="55"/>
    </location>
</feature>
<keyword evidence="7" id="KW-1185">Reference proteome</keyword>
<sequence>MLSFVFLLLLSILVSVDAFAIGFLFGLKRIRIPLIIIMLIALFSSFIIFFSMGIGHLLGELISTSIISVFAGVILIVIGVYNFFSEMPLYRRSYFIMVALLMNVDSIGYGIQAGLADRSFWFAPLAGLIIFVAFILGIIYGHETKNRFIVRYMSIIPGLVFILLGLSKLLF</sequence>
<keyword evidence="2 5" id="KW-0812">Transmembrane</keyword>
<dbReference type="Pfam" id="PF02659">
    <property type="entry name" value="Mntp"/>
    <property type="match status" value="1"/>
</dbReference>
<keyword evidence="4 5" id="KW-0472">Membrane</keyword>
<organism evidence="6 7">
    <name type="scientific">Halalkalibacter akibai (strain ATCC 43226 / DSM 21942 / CIP 109018 / JCM 9157 / 1139)</name>
    <name type="common">Bacillus akibai</name>
    <dbReference type="NCBI Taxonomy" id="1236973"/>
    <lineage>
        <taxon>Bacteria</taxon>
        <taxon>Bacillati</taxon>
        <taxon>Bacillota</taxon>
        <taxon>Bacilli</taxon>
        <taxon>Bacillales</taxon>
        <taxon>Bacillaceae</taxon>
        <taxon>Halalkalibacter</taxon>
    </lineage>
</organism>
<feature type="transmembrane region" description="Helical" evidence="5">
    <location>
        <begin position="95"/>
        <end position="115"/>
    </location>
</feature>
<evidence type="ECO:0000256" key="4">
    <source>
        <dbReference type="ARBA" id="ARBA00023136"/>
    </source>
</evidence>
<dbReference type="STRING" id="1236973.JCM9157_3705"/>
<evidence type="ECO:0000313" key="7">
    <source>
        <dbReference type="Proteomes" id="UP000018896"/>
    </source>
</evidence>
<gene>
    <name evidence="6" type="ORF">JCM9157_3705</name>
</gene>
<feature type="transmembrane region" description="Helical" evidence="5">
    <location>
        <begin position="121"/>
        <end position="140"/>
    </location>
</feature>
<comment type="caution">
    <text evidence="6">The sequence shown here is derived from an EMBL/GenBank/DDBJ whole genome shotgun (WGS) entry which is preliminary data.</text>
</comment>
<dbReference type="InterPro" id="IPR003810">
    <property type="entry name" value="Mntp/YtaF"/>
</dbReference>
<dbReference type="PANTHER" id="PTHR35529">
    <property type="entry name" value="MANGANESE EFFLUX PUMP MNTP-RELATED"/>
    <property type="match status" value="1"/>
</dbReference>
<evidence type="ECO:0000256" key="5">
    <source>
        <dbReference type="SAM" id="Phobius"/>
    </source>
</evidence>
<feature type="transmembrane region" description="Helical" evidence="5">
    <location>
        <begin position="6"/>
        <end position="27"/>
    </location>
</feature>
<evidence type="ECO:0008006" key="8">
    <source>
        <dbReference type="Google" id="ProtNLM"/>
    </source>
</evidence>
<dbReference type="EMBL" id="BAUV01000036">
    <property type="protein sequence ID" value="GAE36512.1"/>
    <property type="molecule type" value="Genomic_DNA"/>
</dbReference>
<keyword evidence="1" id="KW-1003">Cell membrane</keyword>
<dbReference type="OrthoDB" id="2880112at2"/>
<dbReference type="PANTHER" id="PTHR35529:SF2">
    <property type="entry name" value="SPORULATION PROTEIN YTAF-RELATED"/>
    <property type="match status" value="1"/>
</dbReference>
<dbReference type="AlphaFoldDB" id="W4QX89"/>
<keyword evidence="3 5" id="KW-1133">Transmembrane helix</keyword>